<dbReference type="PANTHER" id="PTHR46112">
    <property type="entry name" value="AMINOPEPTIDASE"/>
    <property type="match status" value="1"/>
</dbReference>
<evidence type="ECO:0000313" key="3">
    <source>
        <dbReference type="Proteomes" id="UP000253562"/>
    </source>
</evidence>
<dbReference type="SUPFAM" id="SSF55920">
    <property type="entry name" value="Creatinase/aminopeptidase"/>
    <property type="match status" value="1"/>
</dbReference>
<dbReference type="InterPro" id="IPR000994">
    <property type="entry name" value="Pept_M24"/>
</dbReference>
<dbReference type="EMBL" id="QPEX01000039">
    <property type="protein sequence ID" value="RCS43238.1"/>
    <property type="molecule type" value="Genomic_DNA"/>
</dbReference>
<feature type="domain" description="Peptidase M24" evidence="1">
    <location>
        <begin position="5"/>
        <end position="220"/>
    </location>
</feature>
<dbReference type="Proteomes" id="UP000253562">
    <property type="component" value="Unassembled WGS sequence"/>
</dbReference>
<dbReference type="PANTHER" id="PTHR46112:SF2">
    <property type="entry name" value="XAA-PRO AMINOPEPTIDASE P-RELATED"/>
    <property type="match status" value="1"/>
</dbReference>
<reference evidence="2 3" key="1">
    <citation type="submission" date="2018-07" db="EMBL/GenBank/DDBJ databases">
        <title>Comparative genomes isolates from brazilian mangrove.</title>
        <authorList>
            <person name="De Araujo J.E."/>
            <person name="Taketani R.G."/>
            <person name="Silva M.C.P."/>
            <person name="Lourenco M.V."/>
            <person name="Oliveira V.M."/>
            <person name="Andreote F.D."/>
        </authorList>
    </citation>
    <scope>NUCLEOTIDE SEQUENCE [LARGE SCALE GENOMIC DNA]</scope>
    <source>
        <strain evidence="2 3">HEX PRIS-MGV</strain>
    </source>
</reference>
<dbReference type="InterPro" id="IPR050659">
    <property type="entry name" value="Peptidase_M24B"/>
</dbReference>
<comment type="caution">
    <text evidence="2">The sequence shown here is derived from an EMBL/GenBank/DDBJ whole genome shotgun (WGS) entry which is preliminary data.</text>
</comment>
<name>A0A368KMA5_9BACT</name>
<gene>
    <name evidence="2" type="ORF">DTL42_18955</name>
</gene>
<proteinExistence type="predicted"/>
<dbReference type="OrthoDB" id="9815473at2"/>
<evidence type="ECO:0000313" key="2">
    <source>
        <dbReference type="EMBL" id="RCS43238.1"/>
    </source>
</evidence>
<dbReference type="Pfam" id="PF00557">
    <property type="entry name" value="Peptidase_M24"/>
    <property type="match status" value="1"/>
</dbReference>
<organism evidence="2 3">
    <name type="scientific">Bremerella cremea</name>
    <dbReference type="NCBI Taxonomy" id="1031537"/>
    <lineage>
        <taxon>Bacteria</taxon>
        <taxon>Pseudomonadati</taxon>
        <taxon>Planctomycetota</taxon>
        <taxon>Planctomycetia</taxon>
        <taxon>Pirellulales</taxon>
        <taxon>Pirellulaceae</taxon>
        <taxon>Bremerella</taxon>
    </lineage>
</organism>
<dbReference type="RefSeq" id="WP_114370936.1">
    <property type="nucleotide sequence ID" value="NZ_QPEX01000039.1"/>
</dbReference>
<accession>A0A368KMA5</accession>
<sequence>MNPNRHVQSIARSVLTDLGPTIQVNDTEQTIAARCVAMMRDQGIERTWYYDCPAYVLLGSRSCLSISGRDYVPAEEPVGNHNVVTIDLSPLYGEAWGDCARTFYVEAGTATQYPTRPDFSRGHDLLQALHALAYERVHAETTFEQLHAMLAQRITSDHFESIDFLGNFGHSIVTHLNERIYIEAGNQARLADVAYFTIEPHIREIGGNWGYKWEEVYTVGEAGQLVML</sequence>
<evidence type="ECO:0000259" key="1">
    <source>
        <dbReference type="Pfam" id="PF00557"/>
    </source>
</evidence>
<dbReference type="AlphaFoldDB" id="A0A368KMA5"/>
<dbReference type="InterPro" id="IPR036005">
    <property type="entry name" value="Creatinase/aminopeptidase-like"/>
</dbReference>
<protein>
    <submittedName>
        <fullName evidence="2">M24 family metallopeptidase</fullName>
    </submittedName>
</protein>
<dbReference type="Gene3D" id="3.90.230.10">
    <property type="entry name" value="Creatinase/methionine aminopeptidase superfamily"/>
    <property type="match status" value="1"/>
</dbReference>
<dbReference type="CDD" id="cd01066">
    <property type="entry name" value="APP_MetAP"/>
    <property type="match status" value="1"/>
</dbReference>